<reference evidence="4" key="1">
    <citation type="submission" date="2011-08" db="EMBL/GenBank/DDBJ databases">
        <authorList>
            <person name="Rombauts S."/>
        </authorList>
    </citation>
    <scope>NUCLEOTIDE SEQUENCE</scope>
    <source>
        <strain evidence="4">London</strain>
    </source>
</reference>
<sequence>MEAIKTSSSSSSSSASSSSSSSSSLISSSQRNNINSLSSRINRSSPSINLTVNSDDDDYAILPPSPPINRTPYSRLKGKARSRSSSRARITLDTTSDGPTSMIQERQPANHHYNYHSGRDFSSFDCYQIDNSRKMVNRNGSDASNGRESNVIRKNRENIYEILTSKKFMDTQKTIGSCNIGQKEENNYLKQQQQQHHQKKSQLNRHDLDDIIIDPDNLTNDALLEREWNKLVNGTCGSIVRPITPNGKKLNQPSTIRLPSSSSSSLSTAITTTTTTAIPTVKVKASNEVNHLACDDYFDKTKREKEIETNKAKIINIINNMNNHINHNNNNYHNNNNINGDDKSSIPGTRFKEILKLYENLGKSMLDSEDKPINRKDQELKVNGGINNCADDVNNHLKSTILQLDSVCQNRLKGIEECQRKIEELRKELRTKEDLNKSLQAETDSLAGQLEEAREGWKSEKEKRIKEEEQFKRITSKLYARLDELNRELQESHINYDYLEMAYNRLKVDVQGLQETHSAEINLMKDRLNDLTNKLVISEKSLKNAKSHIGKLEARRDSRRRGSSLRSSRGSSEGVNGLKDDTNNCIPKDFQHKLQELEVKIARIQGILLANEHQSPDEGLPDIETHSFPGSLNDHKKILELSNPINHKLPTILTATSSPTSLPMKVEKASLSSTPSSQINSSQTIQSNENNLITTR</sequence>
<dbReference type="STRING" id="32264.T1KX84"/>
<dbReference type="EnsemblMetazoa" id="tetur25g01480.1">
    <property type="protein sequence ID" value="tetur25g01480.1"/>
    <property type="gene ID" value="tetur25g01480"/>
</dbReference>
<feature type="region of interest" description="Disordered" evidence="2">
    <location>
        <begin position="656"/>
        <end position="696"/>
    </location>
</feature>
<feature type="compositionally biased region" description="Basic residues" evidence="2">
    <location>
        <begin position="76"/>
        <end position="86"/>
    </location>
</feature>
<feature type="coiled-coil region" evidence="1">
    <location>
        <begin position="408"/>
        <end position="456"/>
    </location>
</feature>
<feature type="coiled-coil region" evidence="1">
    <location>
        <begin position="482"/>
        <end position="534"/>
    </location>
</feature>
<reference evidence="3" key="2">
    <citation type="submission" date="2015-06" db="UniProtKB">
        <authorList>
            <consortium name="EnsemblMetazoa"/>
        </authorList>
    </citation>
    <scope>IDENTIFICATION</scope>
</reference>
<accession>T1KX84</accession>
<feature type="region of interest" description="Disordered" evidence="2">
    <location>
        <begin position="547"/>
        <end position="582"/>
    </location>
</feature>
<feature type="compositionally biased region" description="Polar residues" evidence="2">
    <location>
        <begin position="92"/>
        <end position="102"/>
    </location>
</feature>
<dbReference type="HOGENOM" id="CLU_396060_0_0_1"/>
<proteinExistence type="predicted"/>
<dbReference type="EMBL" id="CAEY01000676">
    <property type="status" value="NOT_ANNOTATED_CDS"/>
    <property type="molecule type" value="Genomic_DNA"/>
</dbReference>
<feature type="compositionally biased region" description="Low complexity" evidence="2">
    <location>
        <begin position="7"/>
        <end position="50"/>
    </location>
</feature>
<keyword evidence="4" id="KW-1185">Reference proteome</keyword>
<evidence type="ECO:0000256" key="2">
    <source>
        <dbReference type="SAM" id="MobiDB-lite"/>
    </source>
</evidence>
<feature type="compositionally biased region" description="Low complexity" evidence="2">
    <location>
        <begin position="670"/>
        <end position="688"/>
    </location>
</feature>
<evidence type="ECO:0000313" key="4">
    <source>
        <dbReference type="Proteomes" id="UP000015104"/>
    </source>
</evidence>
<evidence type="ECO:0000313" key="3">
    <source>
        <dbReference type="EnsemblMetazoa" id="tetur25g01480.1"/>
    </source>
</evidence>
<keyword evidence="1" id="KW-0175">Coiled coil</keyword>
<feature type="compositionally biased region" description="Low complexity" evidence="2">
    <location>
        <begin position="253"/>
        <end position="266"/>
    </location>
</feature>
<dbReference type="AlphaFoldDB" id="T1KX84"/>
<dbReference type="Proteomes" id="UP000015104">
    <property type="component" value="Unassembled WGS sequence"/>
</dbReference>
<feature type="region of interest" description="Disordered" evidence="2">
    <location>
        <begin position="1"/>
        <end position="102"/>
    </location>
</feature>
<evidence type="ECO:0000256" key="1">
    <source>
        <dbReference type="SAM" id="Coils"/>
    </source>
</evidence>
<organism evidence="3 4">
    <name type="scientific">Tetranychus urticae</name>
    <name type="common">Two-spotted spider mite</name>
    <dbReference type="NCBI Taxonomy" id="32264"/>
    <lineage>
        <taxon>Eukaryota</taxon>
        <taxon>Metazoa</taxon>
        <taxon>Ecdysozoa</taxon>
        <taxon>Arthropoda</taxon>
        <taxon>Chelicerata</taxon>
        <taxon>Arachnida</taxon>
        <taxon>Acari</taxon>
        <taxon>Acariformes</taxon>
        <taxon>Trombidiformes</taxon>
        <taxon>Prostigmata</taxon>
        <taxon>Eleutherengona</taxon>
        <taxon>Raphignathae</taxon>
        <taxon>Tetranychoidea</taxon>
        <taxon>Tetranychidae</taxon>
        <taxon>Tetranychus</taxon>
    </lineage>
</organism>
<protein>
    <submittedName>
        <fullName evidence="3">Uncharacterized protein</fullName>
    </submittedName>
</protein>
<feature type="region of interest" description="Disordered" evidence="2">
    <location>
        <begin position="244"/>
        <end position="266"/>
    </location>
</feature>
<name>T1KX84_TETUR</name>